<evidence type="ECO:0000259" key="2">
    <source>
        <dbReference type="Pfam" id="PF03457"/>
    </source>
</evidence>
<dbReference type="Pfam" id="PF03457">
    <property type="entry name" value="HA"/>
    <property type="match status" value="3"/>
</dbReference>
<dbReference type="PANTHER" id="PTHR33418:SF1">
    <property type="entry name" value="HELICASE-ASSOCIATED DOMAIN-CONTAINING PROTEIN"/>
    <property type="match status" value="1"/>
</dbReference>
<name>A0A9K3GF82_9EUKA</name>
<feature type="compositionally biased region" description="Basic and acidic residues" evidence="1">
    <location>
        <begin position="107"/>
        <end position="128"/>
    </location>
</feature>
<dbReference type="EMBL" id="BDIP01000214">
    <property type="protein sequence ID" value="GIQ80653.1"/>
    <property type="molecule type" value="Genomic_DNA"/>
</dbReference>
<dbReference type="Gene3D" id="6.10.140.530">
    <property type="match status" value="4"/>
</dbReference>
<comment type="caution">
    <text evidence="3">The sequence shown here is derived from an EMBL/GenBank/DDBJ whole genome shotgun (WGS) entry which is preliminary data.</text>
</comment>
<dbReference type="OrthoDB" id="45515at2759"/>
<feature type="compositionally biased region" description="Acidic residues" evidence="1">
    <location>
        <begin position="61"/>
        <end position="76"/>
    </location>
</feature>
<keyword evidence="4" id="KW-1185">Reference proteome</keyword>
<sequence length="628" mass="72288">MEQQMQSQIKELEAELADIGTFSDGSVSPRPPDSKRAASASGSEWEEDESASQESAACDYASDESDSEDSASEYDAVDGSRSQCIKRRSEMALGNKRLTKPLPGSFLEKRERFRRERESKERAKGKRDEMLLEKRERERVDREREDVTWKKSFQDVSRFLDSNQRWPNEDGKSGESDLHEWCGEQCRKRTAKRKPERLSETHVQQLDSIEFPWELWTHGTWPSEEESPLLYAWVDAQRYIKVLGMAKERTDLLDSLGYKWFPRSENWDAAFSLLKEYLTENETWPTASEGPLGTWVNRQRNARRDGHLPQDRVSALEGVGIEWEATAKKASWGERLRELEEHLAVHSTWPTASDDPTLAAWIYTQRSLKRAGKLDKDRVASLEKITIVWEPLAWRLEKGVGECQPPRSKAAFLDQRLVELGDYIRVNGTWPERKTRLGDWVSHQRTLRKKGELRKEVETGLEKLGIDWDRKLTQLATRWNGRLEELKKHLADIGKWPTAGDNEALHSWVLRQRKLRRKGKMAPERIRALDSLGMDWEGRSGTLTARWQCRLADLKGFLGAHKRWPVAKDDASLTKWVTNQRCLRRKVAGITDISGHVVPTRAVPIVWSGEMGVPKIEPGAESVAGERR</sequence>
<evidence type="ECO:0000313" key="4">
    <source>
        <dbReference type="Proteomes" id="UP000265618"/>
    </source>
</evidence>
<organism evidence="3 4">
    <name type="scientific">Kipferlia bialata</name>
    <dbReference type="NCBI Taxonomy" id="797122"/>
    <lineage>
        <taxon>Eukaryota</taxon>
        <taxon>Metamonada</taxon>
        <taxon>Carpediemonas-like organisms</taxon>
        <taxon>Kipferlia</taxon>
    </lineage>
</organism>
<dbReference type="InterPro" id="IPR005114">
    <property type="entry name" value="Helicase_assoc"/>
</dbReference>
<feature type="domain" description="Helicase-associated" evidence="2">
    <location>
        <begin position="264"/>
        <end position="320"/>
    </location>
</feature>
<gene>
    <name evidence="3" type="ORF">KIPB_001484</name>
</gene>
<protein>
    <recommendedName>
        <fullName evidence="2">Helicase-associated domain-containing protein</fullName>
    </recommendedName>
</protein>
<feature type="domain" description="Helicase-associated" evidence="2">
    <location>
        <begin position="477"/>
        <end position="534"/>
    </location>
</feature>
<dbReference type="Proteomes" id="UP000265618">
    <property type="component" value="Unassembled WGS sequence"/>
</dbReference>
<dbReference type="PANTHER" id="PTHR33418">
    <property type="entry name" value="HELICASE-ASSOCIATED"/>
    <property type="match status" value="1"/>
</dbReference>
<reference evidence="3 4" key="1">
    <citation type="journal article" date="2018" name="PLoS ONE">
        <title>The draft genome of Kipferlia bialata reveals reductive genome evolution in fornicate parasites.</title>
        <authorList>
            <person name="Tanifuji G."/>
            <person name="Takabayashi S."/>
            <person name="Kume K."/>
            <person name="Takagi M."/>
            <person name="Nakayama T."/>
            <person name="Kamikawa R."/>
            <person name="Inagaki Y."/>
            <person name="Hashimoto T."/>
        </authorList>
    </citation>
    <scope>NUCLEOTIDE SEQUENCE [LARGE SCALE GENOMIC DNA]</scope>
    <source>
        <strain evidence="3">NY0173</strain>
    </source>
</reference>
<evidence type="ECO:0000256" key="1">
    <source>
        <dbReference type="SAM" id="MobiDB-lite"/>
    </source>
</evidence>
<feature type="region of interest" description="Disordered" evidence="1">
    <location>
        <begin position="1"/>
        <end position="128"/>
    </location>
</feature>
<accession>A0A9K3GF82</accession>
<evidence type="ECO:0000313" key="3">
    <source>
        <dbReference type="EMBL" id="GIQ80653.1"/>
    </source>
</evidence>
<dbReference type="AlphaFoldDB" id="A0A9K3GF82"/>
<proteinExistence type="predicted"/>
<feature type="domain" description="Helicase-associated" evidence="2">
    <location>
        <begin position="330"/>
        <end position="385"/>
    </location>
</feature>